<evidence type="ECO:0000313" key="4">
    <source>
        <dbReference type="EMBL" id="MBD5778819.1"/>
    </source>
</evidence>
<evidence type="ECO:0000256" key="2">
    <source>
        <dbReference type="ARBA" id="ARBA00023277"/>
    </source>
</evidence>
<evidence type="ECO:0000256" key="1">
    <source>
        <dbReference type="ARBA" id="ARBA00022651"/>
    </source>
</evidence>
<sequence>MKKLRPLLLLAFAYAANASNPIITDVFTADPATIEFKGQWYFLYHNGGIQHPNTGDSYRRAVCIDYLYHNPDGTLRRVVQTSEGVSVPPQT</sequence>
<dbReference type="RefSeq" id="WP_191615947.1">
    <property type="nucleotide sequence ID" value="NZ_JACYFG010000006.1"/>
</dbReference>
<dbReference type="GO" id="GO:0045493">
    <property type="term" value="P:xylan catabolic process"/>
    <property type="evidence" value="ECO:0007669"/>
    <property type="project" value="UniProtKB-KW"/>
</dbReference>
<gene>
    <name evidence="4" type="ORF">IEN85_04900</name>
</gene>
<organism evidence="4 5">
    <name type="scientific">Pelagicoccus enzymogenes</name>
    <dbReference type="NCBI Taxonomy" id="2773457"/>
    <lineage>
        <taxon>Bacteria</taxon>
        <taxon>Pseudomonadati</taxon>
        <taxon>Verrucomicrobiota</taxon>
        <taxon>Opitutia</taxon>
        <taxon>Puniceicoccales</taxon>
        <taxon>Pelagicoccaceae</taxon>
        <taxon>Pelagicoccus</taxon>
    </lineage>
</organism>
<feature type="signal peptide" evidence="3">
    <location>
        <begin position="1"/>
        <end position="18"/>
    </location>
</feature>
<feature type="chain" id="PRO_5037266572" description="Lipocalin-like domain-containing protein" evidence="3">
    <location>
        <begin position="19"/>
        <end position="91"/>
    </location>
</feature>
<keyword evidence="2" id="KW-0119">Carbohydrate metabolism</keyword>
<dbReference type="EMBL" id="JACYFG010000006">
    <property type="protein sequence ID" value="MBD5778819.1"/>
    <property type="molecule type" value="Genomic_DNA"/>
</dbReference>
<keyword evidence="3" id="KW-0732">Signal</keyword>
<proteinExistence type="predicted"/>
<evidence type="ECO:0008006" key="6">
    <source>
        <dbReference type="Google" id="ProtNLM"/>
    </source>
</evidence>
<keyword evidence="1" id="KW-0624">Polysaccharide degradation</keyword>
<evidence type="ECO:0000313" key="5">
    <source>
        <dbReference type="Proteomes" id="UP000622317"/>
    </source>
</evidence>
<comment type="caution">
    <text evidence="4">The sequence shown here is derived from an EMBL/GenBank/DDBJ whole genome shotgun (WGS) entry which is preliminary data.</text>
</comment>
<dbReference type="PANTHER" id="PTHR43772:SF2">
    <property type="entry name" value="PUTATIVE (AFU_ORTHOLOGUE AFUA_2G04480)-RELATED"/>
    <property type="match status" value="1"/>
</dbReference>
<dbReference type="Gene3D" id="2.115.10.20">
    <property type="entry name" value="Glycosyl hydrolase domain, family 43"/>
    <property type="match status" value="1"/>
</dbReference>
<reference evidence="4" key="1">
    <citation type="submission" date="2020-09" db="EMBL/GenBank/DDBJ databases">
        <title>Pelagicoccus enzymogenes sp. nov. with an EPS production, isolated from marine sediment.</title>
        <authorList>
            <person name="Feng X."/>
        </authorList>
    </citation>
    <scope>NUCLEOTIDE SEQUENCE</scope>
    <source>
        <strain evidence="4">NFK12</strain>
    </source>
</reference>
<name>A0A927F6M1_9BACT</name>
<dbReference type="InterPro" id="IPR052176">
    <property type="entry name" value="Glycosyl_Hydrlase_43_Enz"/>
</dbReference>
<protein>
    <recommendedName>
        <fullName evidence="6">Lipocalin-like domain-containing protein</fullName>
    </recommendedName>
</protein>
<evidence type="ECO:0000256" key="3">
    <source>
        <dbReference type="SAM" id="SignalP"/>
    </source>
</evidence>
<dbReference type="SUPFAM" id="SSF75005">
    <property type="entry name" value="Arabinanase/levansucrase/invertase"/>
    <property type="match status" value="1"/>
</dbReference>
<keyword evidence="5" id="KW-1185">Reference proteome</keyword>
<dbReference type="Proteomes" id="UP000622317">
    <property type="component" value="Unassembled WGS sequence"/>
</dbReference>
<dbReference type="AlphaFoldDB" id="A0A927F6M1"/>
<keyword evidence="1" id="KW-0858">Xylan degradation</keyword>
<accession>A0A927F6M1</accession>
<dbReference type="InterPro" id="IPR023296">
    <property type="entry name" value="Glyco_hydro_beta-prop_sf"/>
</dbReference>
<dbReference type="PANTHER" id="PTHR43772">
    <property type="entry name" value="ENDO-1,4-BETA-XYLANASE"/>
    <property type="match status" value="1"/>
</dbReference>